<dbReference type="OMA" id="SDMTAHC"/>
<dbReference type="Pfam" id="PF02827">
    <property type="entry name" value="PKI"/>
    <property type="match status" value="1"/>
</dbReference>
<dbReference type="GO" id="GO:0004862">
    <property type="term" value="F:cAMP-dependent protein kinase inhibitor activity"/>
    <property type="evidence" value="ECO:0007669"/>
    <property type="project" value="InterPro"/>
</dbReference>
<feature type="compositionally biased region" description="Polar residues" evidence="4">
    <location>
        <begin position="56"/>
        <end position="72"/>
    </location>
</feature>
<evidence type="ECO:0000313" key="5">
    <source>
        <dbReference type="EnsemblMetazoa" id="CJA04187.1"/>
    </source>
</evidence>
<comment type="similarity">
    <text evidence="2">Belongs to the PKI family.</text>
</comment>
<keyword evidence="6" id="KW-1185">Reference proteome</keyword>
<evidence type="ECO:0000256" key="2">
    <source>
        <dbReference type="ARBA" id="ARBA00006393"/>
    </source>
</evidence>
<sequence length="72" mass="7895">MGELEITERELECFASSARAGRRNALPEIEVEINDPEATKLADRISDMTAHCDSQVDPQNKPGPSQPQKGKS</sequence>
<dbReference type="EnsemblMetazoa" id="CJA04187.1">
    <property type="protein sequence ID" value="CJA04187.1"/>
    <property type="gene ID" value="WBGene00123390"/>
</dbReference>
<evidence type="ECO:0000256" key="1">
    <source>
        <dbReference type="ARBA" id="ARBA00002844"/>
    </source>
</evidence>
<evidence type="ECO:0000256" key="4">
    <source>
        <dbReference type="SAM" id="MobiDB-lite"/>
    </source>
</evidence>
<reference evidence="6" key="1">
    <citation type="submission" date="2010-08" db="EMBL/GenBank/DDBJ databases">
        <authorList>
            <consortium name="Caenorhabditis japonica Sequencing Consortium"/>
            <person name="Wilson R.K."/>
        </authorList>
    </citation>
    <scope>NUCLEOTIDE SEQUENCE [LARGE SCALE GENOMIC DNA]</scope>
    <source>
        <strain evidence="6">DF5081</strain>
    </source>
</reference>
<name>A0A8R1HK36_CAEJA</name>
<keyword evidence="3" id="KW-0649">Protein kinase inhibitor</keyword>
<comment type="function">
    <text evidence="1">Extremely potent competitive inhibitor of cAMP-dependent protein kinase activity, this protein interacts with the catalytic subunit of the enzyme after the cAMP-induced dissociation of its regulatory chains.</text>
</comment>
<evidence type="ECO:0000256" key="3">
    <source>
        <dbReference type="ARBA" id="ARBA00023013"/>
    </source>
</evidence>
<dbReference type="InterPro" id="IPR004171">
    <property type="entry name" value="cAMP_dep_PKI"/>
</dbReference>
<organism evidence="5 6">
    <name type="scientific">Caenorhabditis japonica</name>
    <dbReference type="NCBI Taxonomy" id="281687"/>
    <lineage>
        <taxon>Eukaryota</taxon>
        <taxon>Metazoa</taxon>
        <taxon>Ecdysozoa</taxon>
        <taxon>Nematoda</taxon>
        <taxon>Chromadorea</taxon>
        <taxon>Rhabditida</taxon>
        <taxon>Rhabditina</taxon>
        <taxon>Rhabditomorpha</taxon>
        <taxon>Rhabditoidea</taxon>
        <taxon>Rhabditidae</taxon>
        <taxon>Peloderinae</taxon>
        <taxon>Caenorhabditis</taxon>
    </lineage>
</organism>
<feature type="region of interest" description="Disordered" evidence="4">
    <location>
        <begin position="49"/>
        <end position="72"/>
    </location>
</feature>
<evidence type="ECO:0000313" key="6">
    <source>
        <dbReference type="Proteomes" id="UP000005237"/>
    </source>
</evidence>
<protein>
    <submittedName>
        <fullName evidence="5">Uncharacterized protein</fullName>
    </submittedName>
</protein>
<proteinExistence type="inferred from homology"/>
<dbReference type="AlphaFoldDB" id="A0A8R1HK36"/>
<reference evidence="5" key="2">
    <citation type="submission" date="2022-06" db="UniProtKB">
        <authorList>
            <consortium name="EnsemblMetazoa"/>
        </authorList>
    </citation>
    <scope>IDENTIFICATION</scope>
    <source>
        <strain evidence="5">DF5081</strain>
    </source>
</reference>
<accession>A0A8R1HK36</accession>
<dbReference type="Proteomes" id="UP000005237">
    <property type="component" value="Unassembled WGS sequence"/>
</dbReference>